<evidence type="ECO:0000256" key="1">
    <source>
        <dbReference type="SAM" id="MobiDB-lite"/>
    </source>
</evidence>
<comment type="caution">
    <text evidence="3">The sequence shown here is derived from an EMBL/GenBank/DDBJ whole genome shotgun (WGS) entry which is preliminary data.</text>
</comment>
<dbReference type="PATRIC" id="fig|476652.3.peg.4233"/>
<keyword evidence="2" id="KW-1133">Transmembrane helix</keyword>
<dbReference type="EMBL" id="LDZY01000018">
    <property type="protein sequence ID" value="KLU64000.1"/>
    <property type="molecule type" value="Genomic_DNA"/>
</dbReference>
<feature type="region of interest" description="Disordered" evidence="1">
    <location>
        <begin position="192"/>
        <end position="218"/>
    </location>
</feature>
<keyword evidence="4" id="KW-1185">Reference proteome</keyword>
<dbReference type="Proteomes" id="UP000036356">
    <property type="component" value="Unassembled WGS sequence"/>
</dbReference>
<proteinExistence type="predicted"/>
<organism evidence="3 4">
    <name type="scientific">Desulfosporosinus acididurans</name>
    <dbReference type="NCBI Taxonomy" id="476652"/>
    <lineage>
        <taxon>Bacteria</taxon>
        <taxon>Bacillati</taxon>
        <taxon>Bacillota</taxon>
        <taxon>Clostridia</taxon>
        <taxon>Eubacteriales</taxon>
        <taxon>Desulfitobacteriaceae</taxon>
        <taxon>Desulfosporosinus</taxon>
    </lineage>
</organism>
<dbReference type="RefSeq" id="WP_047811774.1">
    <property type="nucleotide sequence ID" value="NZ_LDZY01000018.1"/>
</dbReference>
<protein>
    <submittedName>
        <fullName evidence="3">Uncharacterized protein</fullName>
    </submittedName>
</protein>
<evidence type="ECO:0000313" key="4">
    <source>
        <dbReference type="Proteomes" id="UP000036356"/>
    </source>
</evidence>
<accession>A0A0J1FKK1</accession>
<name>A0A0J1FKK1_9FIRM</name>
<dbReference type="AlphaFoldDB" id="A0A0J1FKK1"/>
<feature type="compositionally biased region" description="Low complexity" evidence="1">
    <location>
        <begin position="193"/>
        <end position="211"/>
    </location>
</feature>
<keyword evidence="2" id="KW-0812">Transmembrane</keyword>
<evidence type="ECO:0000313" key="3">
    <source>
        <dbReference type="EMBL" id="KLU64000.1"/>
    </source>
</evidence>
<feature type="transmembrane region" description="Helical" evidence="2">
    <location>
        <begin position="6"/>
        <end position="29"/>
    </location>
</feature>
<reference evidence="3 4" key="1">
    <citation type="submission" date="2015-06" db="EMBL/GenBank/DDBJ databases">
        <title>Draft genome of the moderately acidophilic sulfate reducer Candidatus Desulfosporosinus acididurans strain M1.</title>
        <authorList>
            <person name="Poehlein A."/>
            <person name="Petzsch P."/>
            <person name="Johnson B.D."/>
            <person name="Schloemann M."/>
            <person name="Daniel R."/>
            <person name="Muehling M."/>
        </authorList>
    </citation>
    <scope>NUCLEOTIDE SEQUENCE [LARGE SCALE GENOMIC DNA]</scope>
    <source>
        <strain evidence="3 4">M1</strain>
    </source>
</reference>
<evidence type="ECO:0000256" key="2">
    <source>
        <dbReference type="SAM" id="Phobius"/>
    </source>
</evidence>
<gene>
    <name evidence="3" type="ORF">DEAC_c39940</name>
</gene>
<sequence length="218" mass="22787">MDTNVIMLLISLGSLIVGSVAGLGINFLVQKGKDPKVILSTADTVLGEAKALNDDIGKVVLPAPLETIIDKVIQVSQAGVHSAEQRCNSDQITKDQKNQNAYDAAMNMLKIAGYEPTPEIQKAVKDMIETGVFDMNSSSPSVETVPAVPDQAVSQAIASKVQQVVTPIATQAANDAVQQAISQTVQAFPGAVSSQAAQSTSDTQLAQTDSQAQTQQPA</sequence>
<keyword evidence="2" id="KW-0472">Membrane</keyword>
<dbReference type="STRING" id="476652.DEAC_c39940"/>